<dbReference type="InterPro" id="IPR006689">
    <property type="entry name" value="Small_GTPase_ARF/SAR"/>
</dbReference>
<keyword evidence="6" id="KW-0460">Magnesium</keyword>
<evidence type="ECO:0000256" key="3">
    <source>
        <dbReference type="ARBA" id="ARBA00022741"/>
    </source>
</evidence>
<dbReference type="AlphaFoldDB" id="A0A9J7DH69"/>
<protein>
    <recommendedName>
        <fullName evidence="2">ADP-ribosylation factor-like protein 6</fullName>
    </recommendedName>
</protein>
<evidence type="ECO:0000313" key="8">
    <source>
        <dbReference type="RefSeq" id="XP_019892862.1"/>
    </source>
</evidence>
<dbReference type="CTD" id="84100"/>
<accession>A0A9J7DH69</accession>
<gene>
    <name evidence="8" type="primary">LOC101889308</name>
</gene>
<keyword evidence="3 5" id="KW-0547">Nucleotide-binding</keyword>
<evidence type="ECO:0000313" key="7">
    <source>
        <dbReference type="Proteomes" id="UP001652621"/>
    </source>
</evidence>
<dbReference type="Gene3D" id="3.40.50.300">
    <property type="entry name" value="P-loop containing nucleotide triphosphate hydrolases"/>
    <property type="match status" value="1"/>
</dbReference>
<dbReference type="SUPFAM" id="SSF52540">
    <property type="entry name" value="P-loop containing nucleoside triphosphate hydrolases"/>
    <property type="match status" value="1"/>
</dbReference>
<organism evidence="7 8">
    <name type="scientific">Musca domestica</name>
    <name type="common">House fly</name>
    <dbReference type="NCBI Taxonomy" id="7370"/>
    <lineage>
        <taxon>Eukaryota</taxon>
        <taxon>Metazoa</taxon>
        <taxon>Ecdysozoa</taxon>
        <taxon>Arthropoda</taxon>
        <taxon>Hexapoda</taxon>
        <taxon>Insecta</taxon>
        <taxon>Pterygota</taxon>
        <taxon>Neoptera</taxon>
        <taxon>Endopterygota</taxon>
        <taxon>Diptera</taxon>
        <taxon>Brachycera</taxon>
        <taxon>Muscomorpha</taxon>
        <taxon>Muscoidea</taxon>
        <taxon>Muscidae</taxon>
        <taxon>Musca</taxon>
    </lineage>
</organism>
<dbReference type="RefSeq" id="XP_019892862.1">
    <property type="nucleotide sequence ID" value="XM_020037303.2"/>
</dbReference>
<comment type="similarity">
    <text evidence="1">Belongs to the small GTPase superfamily. Arf family.</text>
</comment>
<dbReference type="VEuPathDB" id="VectorBase:MDOMA2_000214"/>
<evidence type="ECO:0000256" key="4">
    <source>
        <dbReference type="ARBA" id="ARBA00023134"/>
    </source>
</evidence>
<feature type="binding site" evidence="5">
    <location>
        <begin position="154"/>
        <end position="157"/>
    </location>
    <ligand>
        <name>GTP</name>
        <dbReference type="ChEBI" id="CHEBI:37565"/>
    </ligand>
</feature>
<keyword evidence="4 5" id="KW-0342">GTP-binding</keyword>
<evidence type="ECO:0000256" key="1">
    <source>
        <dbReference type="ARBA" id="ARBA00010290"/>
    </source>
</evidence>
<dbReference type="SMART" id="SM00177">
    <property type="entry name" value="ARF"/>
    <property type="match status" value="1"/>
</dbReference>
<feature type="binding site" evidence="6">
    <location>
        <position position="31"/>
    </location>
    <ligand>
        <name>Mg(2+)</name>
        <dbReference type="ChEBI" id="CHEBI:18420"/>
    </ligand>
</feature>
<feature type="binding site" evidence="5">
    <location>
        <position position="96"/>
    </location>
    <ligand>
        <name>GTP</name>
        <dbReference type="ChEBI" id="CHEBI:37565"/>
    </ligand>
</feature>
<dbReference type="PROSITE" id="PS51417">
    <property type="entry name" value="ARF"/>
    <property type="match status" value="1"/>
</dbReference>
<proteinExistence type="inferred from homology"/>
<dbReference type="PANTHER" id="PTHR11711">
    <property type="entry name" value="ADP RIBOSYLATION FACTOR-RELATED"/>
    <property type="match status" value="1"/>
</dbReference>
<dbReference type="Proteomes" id="UP001652621">
    <property type="component" value="Unplaced"/>
</dbReference>
<dbReference type="FunFam" id="3.40.50.300:FF:001166">
    <property type="entry name" value="ADP-ribosylation factor D"/>
    <property type="match status" value="1"/>
</dbReference>
<dbReference type="PRINTS" id="PR00449">
    <property type="entry name" value="RASTRNSFRMNG"/>
</dbReference>
<dbReference type="GeneID" id="101889308"/>
<feature type="binding site" evidence="6">
    <location>
        <position position="51"/>
    </location>
    <ligand>
        <name>Mg(2+)</name>
        <dbReference type="ChEBI" id="CHEBI:18420"/>
    </ligand>
</feature>
<name>A0A9J7DH69_MUSDO</name>
<dbReference type="OrthoDB" id="442317at2759"/>
<dbReference type="InterPro" id="IPR027417">
    <property type="entry name" value="P-loop_NTPase"/>
</dbReference>
<evidence type="ECO:0000256" key="5">
    <source>
        <dbReference type="PIRSR" id="PIRSR606689-1"/>
    </source>
</evidence>
<dbReference type="GO" id="GO:0005525">
    <property type="term" value="F:GTP binding"/>
    <property type="evidence" value="ECO:0007669"/>
    <property type="project" value="UniProtKB-KW"/>
</dbReference>
<dbReference type="PROSITE" id="PS51419">
    <property type="entry name" value="RAB"/>
    <property type="match status" value="1"/>
</dbReference>
<sequence length="218" mass="25016">MGMFNNFLSLIKINKEKMTVLVVGLNNSGKSSIIQQFKRKNDTNSYISIPTVGFTHEEFYSKHKNPNKNHTKVNIKKITFFYSGQGVQFSVIDMSGAWKYRNLWQHQFKNCQGLIYVIDASDKMRMVVVKEELDILLQHPDLVNRSIPILFYGNKSDCDNSLSSVNIASALELTSICDKPWHICCCSAKTGDGLEEGVQWLIQQIRNLTHKKDKHKKK</sequence>
<dbReference type="GO" id="GO:0003924">
    <property type="term" value="F:GTPase activity"/>
    <property type="evidence" value="ECO:0007669"/>
    <property type="project" value="InterPro"/>
</dbReference>
<evidence type="ECO:0000256" key="6">
    <source>
        <dbReference type="PIRSR" id="PIRSR606689-2"/>
    </source>
</evidence>
<dbReference type="SMART" id="SM00175">
    <property type="entry name" value="RAB"/>
    <property type="match status" value="1"/>
</dbReference>
<keyword evidence="6" id="KW-0479">Metal-binding</keyword>
<dbReference type="GO" id="GO:0046872">
    <property type="term" value="F:metal ion binding"/>
    <property type="evidence" value="ECO:0007669"/>
    <property type="project" value="UniProtKB-KW"/>
</dbReference>
<feature type="binding site" evidence="5">
    <location>
        <begin position="24"/>
        <end position="31"/>
    </location>
    <ligand>
        <name>GTP</name>
        <dbReference type="ChEBI" id="CHEBI:37565"/>
    </ligand>
</feature>
<reference evidence="8" key="1">
    <citation type="submission" date="2025-08" db="UniProtKB">
        <authorList>
            <consortium name="RefSeq"/>
        </authorList>
    </citation>
    <scope>IDENTIFICATION</scope>
    <source>
        <strain evidence="8">Aabys</strain>
        <tissue evidence="8">Whole body</tissue>
    </source>
</reference>
<keyword evidence="7" id="KW-1185">Reference proteome</keyword>
<dbReference type="SMART" id="SM00178">
    <property type="entry name" value="SAR"/>
    <property type="match status" value="1"/>
</dbReference>
<evidence type="ECO:0000256" key="2">
    <source>
        <dbReference type="ARBA" id="ARBA00019766"/>
    </source>
</evidence>
<dbReference type="Pfam" id="PF00025">
    <property type="entry name" value="Arf"/>
    <property type="match status" value="1"/>
</dbReference>
<dbReference type="InterPro" id="IPR024156">
    <property type="entry name" value="Small_GTPase_ARF"/>
</dbReference>